<dbReference type="GO" id="GO:0046677">
    <property type="term" value="P:response to antibiotic"/>
    <property type="evidence" value="ECO:0007669"/>
    <property type="project" value="InterPro"/>
</dbReference>
<dbReference type="CDD" id="cd14728">
    <property type="entry name" value="Ere-like"/>
    <property type="match status" value="1"/>
</dbReference>
<proteinExistence type="predicted"/>
<dbReference type="RefSeq" id="WP_111955936.1">
    <property type="nucleotide sequence ID" value="NZ_BJYI01000001.1"/>
</dbReference>
<dbReference type="InterPro" id="IPR052036">
    <property type="entry name" value="Hydrolase/PRTase-associated"/>
</dbReference>
<dbReference type="OrthoDB" id="9810066at2"/>
<dbReference type="AlphaFoldDB" id="A0A511Y5E6"/>
<accession>A0A511Y5E6</accession>
<reference evidence="1 2" key="1">
    <citation type="submission" date="2019-07" db="EMBL/GenBank/DDBJ databases">
        <title>Whole genome shotgun sequence of Chryseobacterium lathyri NBRC 105250.</title>
        <authorList>
            <person name="Hosoyama A."/>
            <person name="Uohara A."/>
            <person name="Ohji S."/>
            <person name="Ichikawa N."/>
        </authorList>
    </citation>
    <scope>NUCLEOTIDE SEQUENCE [LARGE SCALE GENOMIC DNA]</scope>
    <source>
        <strain evidence="1 2">NBRC 105250</strain>
    </source>
</reference>
<dbReference type="Gene3D" id="3.40.1660.10">
    <property type="entry name" value="EreA-like (biosynthetic domain)"/>
    <property type="match status" value="2"/>
</dbReference>
<gene>
    <name evidence="1" type="ORF">CLA01_04940</name>
</gene>
<dbReference type="PANTHER" id="PTHR31299:SF0">
    <property type="entry name" value="ESTERASE, PUTATIVE (AFU_ORTHOLOGUE AFUA_1G05850)-RELATED"/>
    <property type="match status" value="1"/>
</dbReference>
<evidence type="ECO:0008006" key="3">
    <source>
        <dbReference type="Google" id="ProtNLM"/>
    </source>
</evidence>
<comment type="caution">
    <text evidence="1">The sequence shown here is derived from an EMBL/GenBank/DDBJ whole genome shotgun (WGS) entry which is preliminary data.</text>
</comment>
<protein>
    <recommendedName>
        <fullName evidence="3">Erythromycin esterase</fullName>
    </recommendedName>
</protein>
<dbReference type="Pfam" id="PF05139">
    <property type="entry name" value="Erythro_esteras"/>
    <property type="match status" value="1"/>
</dbReference>
<dbReference type="PANTHER" id="PTHR31299">
    <property type="entry name" value="ESTERASE, PUTATIVE (AFU_ORTHOLOGUE AFUA_1G05850)-RELATED"/>
    <property type="match status" value="1"/>
</dbReference>
<sequence>MKKILYAFILSVIAIFVLNKLVYQEVPQKQQQKLLSEVQHYQHPIKSISMEYRDNSDLKVLDSVLKDNKILMLGENTHFDGATSEAKSRLIKYLHENLDYDVVLYEAGQYDTWMMNREMNSHSMKIPADSIAGLGLFWFWWASTETRPLIQYYQKTKASATPIELGGFDIQFSGNVLSDRRGKFLKEFLSKNKININRFPVFNKNINNLDNLTFDHYANKIFKGNEKNEFLREINKLEQTVLKLEKTPENIMYAQYLHDMKNNFHKSWKYKPGSMPSMQFRDSLMARNLIHQVDSVYKDKKVIVWCANIHTFAERYDKDYLPLGAYIKNKYGKASYMIDFSSYAKKSDKGILINKPGKFAIENAFHKTKTPYFFMNLRDIPENSLLRKEFVSTVNQGIDQKRIWSRSFDGIFYIDTNTLLTPINK</sequence>
<name>A0A511Y5E6_9FLAO</name>
<organism evidence="1 2">
    <name type="scientific">Chryseobacterium lathyri</name>
    <dbReference type="NCBI Taxonomy" id="395933"/>
    <lineage>
        <taxon>Bacteria</taxon>
        <taxon>Pseudomonadati</taxon>
        <taxon>Bacteroidota</taxon>
        <taxon>Flavobacteriia</taxon>
        <taxon>Flavobacteriales</taxon>
        <taxon>Weeksellaceae</taxon>
        <taxon>Chryseobacterium group</taxon>
        <taxon>Chryseobacterium</taxon>
    </lineage>
</organism>
<dbReference type="Proteomes" id="UP000321150">
    <property type="component" value="Unassembled WGS sequence"/>
</dbReference>
<dbReference type="EMBL" id="BJYI01000001">
    <property type="protein sequence ID" value="GEN70422.1"/>
    <property type="molecule type" value="Genomic_DNA"/>
</dbReference>
<dbReference type="InterPro" id="IPR007815">
    <property type="entry name" value="Emycin_Estase"/>
</dbReference>
<evidence type="ECO:0000313" key="1">
    <source>
        <dbReference type="EMBL" id="GEN70422.1"/>
    </source>
</evidence>
<dbReference type="SUPFAM" id="SSF159501">
    <property type="entry name" value="EreA/ChaN-like"/>
    <property type="match status" value="1"/>
</dbReference>
<evidence type="ECO:0000313" key="2">
    <source>
        <dbReference type="Proteomes" id="UP000321150"/>
    </source>
</evidence>